<feature type="compositionally biased region" description="Basic and acidic residues" evidence="2">
    <location>
        <begin position="452"/>
        <end position="465"/>
    </location>
</feature>
<dbReference type="AlphaFoldDB" id="A0A3P1T115"/>
<evidence type="ECO:0000313" key="4">
    <source>
        <dbReference type="EMBL" id="RRD03131.1"/>
    </source>
</evidence>
<dbReference type="OrthoDB" id="10011336at2"/>
<proteinExistence type="predicted"/>
<feature type="compositionally biased region" description="Basic residues" evidence="2">
    <location>
        <begin position="466"/>
        <end position="500"/>
    </location>
</feature>
<keyword evidence="3" id="KW-0472">Membrane</keyword>
<feature type="region of interest" description="Disordered" evidence="2">
    <location>
        <begin position="346"/>
        <end position="411"/>
    </location>
</feature>
<protein>
    <submittedName>
        <fullName evidence="4">Uncharacterized protein</fullName>
    </submittedName>
</protein>
<evidence type="ECO:0000256" key="3">
    <source>
        <dbReference type="SAM" id="Phobius"/>
    </source>
</evidence>
<feature type="region of interest" description="Disordered" evidence="2">
    <location>
        <begin position="432"/>
        <end position="500"/>
    </location>
</feature>
<dbReference type="Gene3D" id="1.20.1260.80">
    <property type="match status" value="1"/>
</dbReference>
<feature type="region of interest" description="Disordered" evidence="2">
    <location>
        <begin position="216"/>
        <end position="236"/>
    </location>
</feature>
<evidence type="ECO:0000256" key="1">
    <source>
        <dbReference type="SAM" id="Coils"/>
    </source>
</evidence>
<evidence type="ECO:0000256" key="2">
    <source>
        <dbReference type="SAM" id="MobiDB-lite"/>
    </source>
</evidence>
<comment type="caution">
    <text evidence="4">The sequence shown here is derived from an EMBL/GenBank/DDBJ whole genome shotgun (WGS) entry which is preliminary data.</text>
</comment>
<gene>
    <name evidence="4" type="ORF">EII34_15260</name>
</gene>
<feature type="compositionally biased region" description="Acidic residues" evidence="2">
    <location>
        <begin position="361"/>
        <end position="390"/>
    </location>
</feature>
<evidence type="ECO:0000313" key="5">
    <source>
        <dbReference type="Proteomes" id="UP000280819"/>
    </source>
</evidence>
<dbReference type="RefSeq" id="WP_124846032.1">
    <property type="nucleotide sequence ID" value="NZ_RQZG01000027.1"/>
</dbReference>
<dbReference type="Proteomes" id="UP000280819">
    <property type="component" value="Unassembled WGS sequence"/>
</dbReference>
<feature type="coiled-coil region" evidence="1">
    <location>
        <begin position="74"/>
        <end position="210"/>
    </location>
</feature>
<organism evidence="4 5">
    <name type="scientific">Arachnia propionica</name>
    <dbReference type="NCBI Taxonomy" id="1750"/>
    <lineage>
        <taxon>Bacteria</taxon>
        <taxon>Bacillati</taxon>
        <taxon>Actinomycetota</taxon>
        <taxon>Actinomycetes</taxon>
        <taxon>Propionibacteriales</taxon>
        <taxon>Propionibacteriaceae</taxon>
        <taxon>Arachnia</taxon>
    </lineage>
</organism>
<dbReference type="EMBL" id="RQZG01000027">
    <property type="protein sequence ID" value="RRD03131.1"/>
    <property type="molecule type" value="Genomic_DNA"/>
</dbReference>
<sequence length="500" mass="53539">MNGYLLLTLELFLILAVCATLAFLAGWFLSKRRRVTVPSEPVAALAPEAASLAAGPGTDMVSGDTVRVYDEAQYRAVEKRAVEAERRATDAEARVDQVNSRMTEAQARLTAAEERFAQAEARAAEAEERAVKAATPEPAVTSESVSLAGHDARIAELEALAERQEREMARLEKRATAAWDKTMPQLLERITVLESDLDQAQHDNAELKSLLDLERGVTGPTATAPTAPSDEVIGDSHYDTIGGEPSVQMIIGQEVSDSIGGDQELVIRAEEPGAIGGDDELAIHAEDTGAIGGDDELVIRAEDPGTIGGDEQAFGLAGVAEHIGQEPGRGAEEDLEAVILPKRADDDALGMPEDQEHPVEEAEGTDDVAEAVGDAEESLQEAGEIEEVEDGQGLTSADLEAAATGSGARDEEIEETIVLDEMADATNVMVLGDLTTEPGTRGHRRGCRAHRPRGDPRDDPPGGRDRRTRPTVKRARPVGRRPRPGAHRPHRHRPPRPPHP</sequence>
<feature type="compositionally biased region" description="Basic residues" evidence="2">
    <location>
        <begin position="441"/>
        <end position="451"/>
    </location>
</feature>
<name>A0A3P1T115_9ACTN</name>
<keyword evidence="3" id="KW-1133">Transmembrane helix</keyword>
<feature type="transmembrane region" description="Helical" evidence="3">
    <location>
        <begin position="6"/>
        <end position="29"/>
    </location>
</feature>
<keyword evidence="1" id="KW-0175">Coiled coil</keyword>
<accession>A0A3P1T115</accession>
<reference evidence="4 5" key="1">
    <citation type="submission" date="2018-11" db="EMBL/GenBank/DDBJ databases">
        <title>Genomes From Bacteria Associated with the Canine Oral Cavity: a Test Case for Automated Genome-Based Taxonomic Assignment.</title>
        <authorList>
            <person name="Coil D.A."/>
            <person name="Jospin G."/>
            <person name="Darling A.E."/>
            <person name="Wallis C."/>
            <person name="Davis I.J."/>
            <person name="Harris S."/>
            <person name="Eisen J.A."/>
            <person name="Holcombe L.J."/>
            <person name="O'Flynn C."/>
        </authorList>
    </citation>
    <scope>NUCLEOTIDE SEQUENCE [LARGE SCALE GENOMIC DNA]</scope>
    <source>
        <strain evidence="4 5">OH887_COT-365</strain>
    </source>
</reference>
<keyword evidence="3" id="KW-0812">Transmembrane</keyword>
<dbReference type="SUPFAM" id="SSF57997">
    <property type="entry name" value="Tropomyosin"/>
    <property type="match status" value="1"/>
</dbReference>